<proteinExistence type="predicted"/>
<dbReference type="SUPFAM" id="SSF55729">
    <property type="entry name" value="Acyl-CoA N-acyltransferases (Nat)"/>
    <property type="match status" value="1"/>
</dbReference>
<dbReference type="EMBL" id="SLUO01000021">
    <property type="protein sequence ID" value="TCL54294.1"/>
    <property type="molecule type" value="Genomic_DNA"/>
</dbReference>
<dbReference type="Gene3D" id="3.40.630.30">
    <property type="match status" value="1"/>
</dbReference>
<dbReference type="RefSeq" id="WP_031391612.1">
    <property type="nucleotide sequence ID" value="NZ_JPNB01000002.1"/>
</dbReference>
<evidence type="ECO:0000313" key="3">
    <source>
        <dbReference type="Proteomes" id="UP000295718"/>
    </source>
</evidence>
<dbReference type="GO" id="GO:0016747">
    <property type="term" value="F:acyltransferase activity, transferring groups other than amino-acyl groups"/>
    <property type="evidence" value="ECO:0007669"/>
    <property type="project" value="InterPro"/>
</dbReference>
<dbReference type="AlphaFoldDB" id="A0A4R1QTS4"/>
<organism evidence="2 3">
    <name type="scientific">Kineothrix alysoides</name>
    <dbReference type="NCBI Taxonomy" id="1469948"/>
    <lineage>
        <taxon>Bacteria</taxon>
        <taxon>Bacillati</taxon>
        <taxon>Bacillota</taxon>
        <taxon>Clostridia</taxon>
        <taxon>Lachnospirales</taxon>
        <taxon>Lachnospiraceae</taxon>
        <taxon>Kineothrix</taxon>
    </lineage>
</organism>
<dbReference type="STRING" id="1469948.GCA_000732725_02959"/>
<dbReference type="InterPro" id="IPR000182">
    <property type="entry name" value="GNAT_dom"/>
</dbReference>
<dbReference type="OrthoDB" id="9797178at2"/>
<accession>A0A4R1QTS4</accession>
<gene>
    <name evidence="2" type="ORF">EDD76_12165</name>
</gene>
<keyword evidence="3" id="KW-1185">Reference proteome</keyword>
<reference evidence="2 3" key="1">
    <citation type="submission" date="2019-03" db="EMBL/GenBank/DDBJ databases">
        <title>Genomic Encyclopedia of Type Strains, Phase IV (KMG-IV): sequencing the most valuable type-strain genomes for metagenomic binning, comparative biology and taxonomic classification.</title>
        <authorList>
            <person name="Goeker M."/>
        </authorList>
    </citation>
    <scope>NUCLEOTIDE SEQUENCE [LARGE SCALE GENOMIC DNA]</scope>
    <source>
        <strain evidence="2 3">DSM 100556</strain>
    </source>
</reference>
<dbReference type="PROSITE" id="PS51186">
    <property type="entry name" value="GNAT"/>
    <property type="match status" value="1"/>
</dbReference>
<dbReference type="Proteomes" id="UP000295718">
    <property type="component" value="Unassembled WGS sequence"/>
</dbReference>
<keyword evidence="2" id="KW-0808">Transferase</keyword>
<comment type="caution">
    <text evidence="2">The sequence shown here is derived from an EMBL/GenBank/DDBJ whole genome shotgun (WGS) entry which is preliminary data.</text>
</comment>
<protein>
    <submittedName>
        <fullName evidence="2">Putative N-acetyltransferase YhbS</fullName>
    </submittedName>
</protein>
<evidence type="ECO:0000259" key="1">
    <source>
        <dbReference type="PROSITE" id="PS51186"/>
    </source>
</evidence>
<dbReference type="CDD" id="cd04301">
    <property type="entry name" value="NAT_SF"/>
    <property type="match status" value="1"/>
</dbReference>
<feature type="domain" description="N-acetyltransferase" evidence="1">
    <location>
        <begin position="4"/>
        <end position="159"/>
    </location>
</feature>
<evidence type="ECO:0000313" key="2">
    <source>
        <dbReference type="EMBL" id="TCL54294.1"/>
    </source>
</evidence>
<dbReference type="InterPro" id="IPR016181">
    <property type="entry name" value="Acyl_CoA_acyltransferase"/>
</dbReference>
<name>A0A4R1QTS4_9FIRM</name>
<dbReference type="Pfam" id="PF00583">
    <property type="entry name" value="Acetyltransf_1"/>
    <property type="match status" value="1"/>
</dbReference>
<sequence length="213" mass="24914">MKHIKIRNEKENEYRKVEEIHRRAFWNLNVPGCNEHYLSHILRGHEDFIHELDYVAELDGQVVANVMYTKSKLIDETGRVTNIITFGPVSVEPECQRLGIGKDLLEKTFLKAFEMGYKAIIIFGNPDNYVARGFKSCKKYNVCLEGDIFPAALLVKELQPGFFDGTKYYFHESPAFEINDKEAEEFDKTFEYTEKKFQPSQEEFYIHSHSVVR</sequence>